<gene>
    <name evidence="5" type="ORF">GCK72_010233</name>
</gene>
<keyword evidence="2" id="KW-0498">Mitosis</keyword>
<dbReference type="InterPro" id="IPR011990">
    <property type="entry name" value="TPR-like_helical_dom_sf"/>
</dbReference>
<dbReference type="GO" id="GO:0070979">
    <property type="term" value="P:protein K11-linked ubiquitination"/>
    <property type="evidence" value="ECO:0007669"/>
    <property type="project" value="TreeGrafter"/>
</dbReference>
<proteinExistence type="predicted"/>
<keyword evidence="3" id="KW-0833">Ubl conjugation pathway</keyword>
<keyword evidence="4" id="KW-0131">Cell cycle</keyword>
<dbReference type="CTD" id="9802798"/>
<dbReference type="PANTHER" id="PTHR12830:SF10">
    <property type="entry name" value="SUPPRESSOR OF SPINDLE CHECKPOINT DEFECT 1"/>
    <property type="match status" value="1"/>
</dbReference>
<evidence type="ECO:0000313" key="6">
    <source>
        <dbReference type="Proteomes" id="UP000483820"/>
    </source>
</evidence>
<dbReference type="PANTHER" id="PTHR12830">
    <property type="entry name" value="ANAPHASE-PROMOTING COMPLEX SUBUNIT 5"/>
    <property type="match status" value="1"/>
</dbReference>
<dbReference type="Proteomes" id="UP000483820">
    <property type="component" value="Chromosome III"/>
</dbReference>
<name>A0A2P4V9W0_CAERE</name>
<evidence type="ECO:0000256" key="3">
    <source>
        <dbReference type="ARBA" id="ARBA00022786"/>
    </source>
</evidence>
<evidence type="ECO:0000256" key="4">
    <source>
        <dbReference type="ARBA" id="ARBA00023306"/>
    </source>
</evidence>
<dbReference type="AlphaFoldDB" id="A0A2P4V9W0"/>
<comment type="caution">
    <text evidence="5">The sequence shown here is derived from an EMBL/GenBank/DDBJ whole genome shotgun (WGS) entry which is preliminary data.</text>
</comment>
<accession>A0A2P4V9W0</accession>
<dbReference type="GO" id="GO:0031145">
    <property type="term" value="P:anaphase-promoting complex-dependent catabolic process"/>
    <property type="evidence" value="ECO:0007669"/>
    <property type="project" value="TreeGrafter"/>
</dbReference>
<protein>
    <submittedName>
        <fullName evidence="5">Uncharacterized protein</fullName>
    </submittedName>
</protein>
<dbReference type="InterPro" id="IPR037679">
    <property type="entry name" value="Apc5"/>
</dbReference>
<dbReference type="KEGG" id="crq:GCK72_010233"/>
<keyword evidence="1" id="KW-0132">Cell division</keyword>
<evidence type="ECO:0000256" key="1">
    <source>
        <dbReference type="ARBA" id="ARBA00022618"/>
    </source>
</evidence>
<dbReference type="RefSeq" id="XP_003104212.2">
    <property type="nucleotide sequence ID" value="XM_003104164.2"/>
</dbReference>
<dbReference type="GO" id="GO:0045842">
    <property type="term" value="P:positive regulation of mitotic metaphase/anaphase transition"/>
    <property type="evidence" value="ECO:0007669"/>
    <property type="project" value="TreeGrafter"/>
</dbReference>
<organism evidence="5 6">
    <name type="scientific">Caenorhabditis remanei</name>
    <name type="common">Caenorhabditis vulgaris</name>
    <dbReference type="NCBI Taxonomy" id="31234"/>
    <lineage>
        <taxon>Eukaryota</taxon>
        <taxon>Metazoa</taxon>
        <taxon>Ecdysozoa</taxon>
        <taxon>Nematoda</taxon>
        <taxon>Chromadorea</taxon>
        <taxon>Rhabditida</taxon>
        <taxon>Rhabditina</taxon>
        <taxon>Rhabditomorpha</taxon>
        <taxon>Rhabditoidea</taxon>
        <taxon>Rhabditidae</taxon>
        <taxon>Peloderinae</taxon>
        <taxon>Caenorhabditis</taxon>
    </lineage>
</organism>
<dbReference type="GeneID" id="9802798"/>
<dbReference type="EMBL" id="WUAV01000003">
    <property type="protein sequence ID" value="KAF1761973.1"/>
    <property type="molecule type" value="Genomic_DNA"/>
</dbReference>
<sequence length="794" mass="91425">MSLVKTGPNLDAIFNHQLTNVTGEPLTPTKISIFYLVRTLFHAHFGVGAVPSLRPFNKAEKTKAFSILYGLILSDSDISYDDFRRVVRMVDNDLGRCIYYNFICSIEKLAYGDEQIEMLFENAFYTAKRPTHIKVFKQEQADQDNLTFMSNNSFMYTWIKRVMMQYTRTSQEGMFIITERFRDWVLSGNIENVSPINQGINMTLPFEINCSVRARKWIDDQLRFIQFCQSKAMPHEKILDLCDIISKRHRDVFEVNLLKTVVHIQLKNPPEAMKSLKVFFDLSMLQITDSARQALNTLKLMSPSQIALRYGPVLQGRLHRIFGDRKCASELFSESIQQSQVNVDDMCNRIANLELTINEVLMSGPILERLPSHRTKAKKQDDDGNETNERRVLQNTIHAAANINIPNIRALQKDFNEDYDLHTFLVSMSKFMLCIEDMMDGKYFKYNSTAEYVCVGFNHLRLIYDSQNKGRAIEDFANAIMSSGLIQSGMYNQARRAAEEILMTNCTTPSCPKLETESQAVSGVNLAYSLASIGDYDNAFKTINSLNTLFPEQLSWISARHVKICFQLIQFERDFLLNRYTACSDHLKEIGSLAPLEYTLRKSLLLAVTGKLSEAVNLLKEYKCVDVRGLLRIHMQLATIEAAYGRFDVSEYHLEEAGNIAVNTHFQDARFLVTRRFGSMILGRNMPEEAFKVLMPLYSNVERFGTFIEKAIYFMSVARCLRLLKKDPRIFLKKCKLQILNDRWPSMEKLLCSELTILHHKTGMFPDENKATWAMERFGKIEVDFPGPCVWIFI</sequence>
<dbReference type="GO" id="GO:0005680">
    <property type="term" value="C:anaphase-promoting complex"/>
    <property type="evidence" value="ECO:0007669"/>
    <property type="project" value="InterPro"/>
</dbReference>
<dbReference type="Gene3D" id="1.25.40.10">
    <property type="entry name" value="Tetratricopeptide repeat domain"/>
    <property type="match status" value="1"/>
</dbReference>
<dbReference type="UniPathway" id="UPA00143"/>
<evidence type="ECO:0000256" key="2">
    <source>
        <dbReference type="ARBA" id="ARBA00022776"/>
    </source>
</evidence>
<reference evidence="5 6" key="1">
    <citation type="submission" date="2019-12" db="EMBL/GenBank/DDBJ databases">
        <title>Chromosome-level assembly of the Caenorhabditis remanei genome.</title>
        <authorList>
            <person name="Teterina A.A."/>
            <person name="Willis J.H."/>
            <person name="Phillips P.C."/>
        </authorList>
    </citation>
    <scope>NUCLEOTIDE SEQUENCE [LARGE SCALE GENOMIC DNA]</scope>
    <source>
        <strain evidence="5 6">PX506</strain>
        <tissue evidence="5">Whole organism</tissue>
    </source>
</reference>
<evidence type="ECO:0000313" key="5">
    <source>
        <dbReference type="EMBL" id="KAF1761973.1"/>
    </source>
</evidence>
<dbReference type="GO" id="GO:0051301">
    <property type="term" value="P:cell division"/>
    <property type="evidence" value="ECO:0007669"/>
    <property type="project" value="UniProtKB-KW"/>
</dbReference>